<dbReference type="RefSeq" id="WP_386276370.1">
    <property type="nucleotide sequence ID" value="NZ_JBHRWR010000035.1"/>
</dbReference>
<protein>
    <submittedName>
        <fullName evidence="2">Uncharacterized protein</fullName>
    </submittedName>
</protein>
<dbReference type="SUPFAM" id="SSF51735">
    <property type="entry name" value="NAD(P)-binding Rossmann-fold domains"/>
    <property type="match status" value="1"/>
</dbReference>
<gene>
    <name evidence="2" type="ORF">ACFOZ0_30460</name>
</gene>
<dbReference type="EMBL" id="JBHRWR010000035">
    <property type="protein sequence ID" value="MFC3577513.1"/>
    <property type="molecule type" value="Genomic_DNA"/>
</dbReference>
<keyword evidence="3" id="KW-1185">Reference proteome</keyword>
<sequence length="88" mass="8971">MAEQQRGSIVFVSSTVTDGPPTPGMAAHGTAKATPNTFARFLACEAGPPRVPALDGDQGSAYLVGKGMNGRGQRSKASPSTRKPAGRS</sequence>
<feature type="region of interest" description="Disordered" evidence="1">
    <location>
        <begin position="1"/>
        <end position="30"/>
    </location>
</feature>
<feature type="region of interest" description="Disordered" evidence="1">
    <location>
        <begin position="51"/>
        <end position="88"/>
    </location>
</feature>
<evidence type="ECO:0000256" key="1">
    <source>
        <dbReference type="SAM" id="MobiDB-lite"/>
    </source>
</evidence>
<comment type="caution">
    <text evidence="2">The sequence shown here is derived from an EMBL/GenBank/DDBJ whole genome shotgun (WGS) entry which is preliminary data.</text>
</comment>
<proteinExistence type="predicted"/>
<organism evidence="2 3">
    <name type="scientific">Streptomyces yaanensis</name>
    <dbReference type="NCBI Taxonomy" id="1142239"/>
    <lineage>
        <taxon>Bacteria</taxon>
        <taxon>Bacillati</taxon>
        <taxon>Actinomycetota</taxon>
        <taxon>Actinomycetes</taxon>
        <taxon>Kitasatosporales</taxon>
        <taxon>Streptomycetaceae</taxon>
        <taxon>Streptomyces</taxon>
    </lineage>
</organism>
<feature type="compositionally biased region" description="Polar residues" evidence="1">
    <location>
        <begin position="1"/>
        <end position="17"/>
    </location>
</feature>
<accession>A0ABV7SM26</accession>
<dbReference type="Proteomes" id="UP001595701">
    <property type="component" value="Unassembled WGS sequence"/>
</dbReference>
<name>A0ABV7SM26_9ACTN</name>
<evidence type="ECO:0000313" key="2">
    <source>
        <dbReference type="EMBL" id="MFC3577513.1"/>
    </source>
</evidence>
<reference evidence="3" key="1">
    <citation type="journal article" date="2019" name="Int. J. Syst. Evol. Microbiol.">
        <title>The Global Catalogue of Microorganisms (GCM) 10K type strain sequencing project: providing services to taxonomists for standard genome sequencing and annotation.</title>
        <authorList>
            <consortium name="The Broad Institute Genomics Platform"/>
            <consortium name="The Broad Institute Genome Sequencing Center for Infectious Disease"/>
            <person name="Wu L."/>
            <person name="Ma J."/>
        </authorList>
    </citation>
    <scope>NUCLEOTIDE SEQUENCE [LARGE SCALE GENOMIC DNA]</scope>
    <source>
        <strain evidence="3">CGMCC 4.7035</strain>
    </source>
</reference>
<evidence type="ECO:0000313" key="3">
    <source>
        <dbReference type="Proteomes" id="UP001595701"/>
    </source>
</evidence>
<dbReference type="Gene3D" id="3.40.50.720">
    <property type="entry name" value="NAD(P)-binding Rossmann-like Domain"/>
    <property type="match status" value="1"/>
</dbReference>
<dbReference type="InterPro" id="IPR036291">
    <property type="entry name" value="NAD(P)-bd_dom_sf"/>
</dbReference>